<evidence type="ECO:0000256" key="2">
    <source>
        <dbReference type="ARBA" id="ARBA00009023"/>
    </source>
</evidence>
<keyword evidence="4 6" id="KW-0732">Signal</keyword>
<keyword evidence="5" id="KW-0574">Periplasm</keyword>
<dbReference type="SUPFAM" id="SSF53850">
    <property type="entry name" value="Periplasmic binding protein-like II"/>
    <property type="match status" value="1"/>
</dbReference>
<accession>A0A4R5VAL0</accession>
<evidence type="ECO:0000256" key="6">
    <source>
        <dbReference type="SAM" id="SignalP"/>
    </source>
</evidence>
<evidence type="ECO:0000256" key="1">
    <source>
        <dbReference type="ARBA" id="ARBA00004418"/>
    </source>
</evidence>
<protein>
    <submittedName>
        <fullName evidence="7">Transporter</fullName>
    </submittedName>
</protein>
<organism evidence="7 8">
    <name type="scientific">Antarcticimicrobium luteum</name>
    <dbReference type="NCBI Taxonomy" id="2547397"/>
    <lineage>
        <taxon>Bacteria</taxon>
        <taxon>Pseudomonadati</taxon>
        <taxon>Pseudomonadota</taxon>
        <taxon>Alphaproteobacteria</taxon>
        <taxon>Rhodobacterales</taxon>
        <taxon>Paracoccaceae</taxon>
        <taxon>Antarcticimicrobium</taxon>
    </lineage>
</organism>
<comment type="caution">
    <text evidence="7">The sequence shown here is derived from an EMBL/GenBank/DDBJ whole genome shotgun (WGS) entry which is preliminary data.</text>
</comment>
<evidence type="ECO:0000256" key="3">
    <source>
        <dbReference type="ARBA" id="ARBA00022448"/>
    </source>
</evidence>
<reference evidence="7 8" key="1">
    <citation type="submission" date="2019-03" db="EMBL/GenBank/DDBJ databases">
        <title>Ruegeria lutea sp. nov., a novel strain, isolated from marine sediment, the Masan Bay, South Korea.</title>
        <authorList>
            <person name="Kim J."/>
            <person name="Kim D.-Y."/>
            <person name="Lee S.-S."/>
        </authorList>
    </citation>
    <scope>NUCLEOTIDE SEQUENCE [LARGE SCALE GENOMIC DNA]</scope>
    <source>
        <strain evidence="7 8">318-1</strain>
    </source>
</reference>
<dbReference type="OrthoDB" id="6139617at2"/>
<dbReference type="PANTHER" id="PTHR33376:SF7">
    <property type="entry name" value="C4-DICARBOXYLATE-BINDING PROTEIN DCTB"/>
    <property type="match status" value="1"/>
</dbReference>
<dbReference type="InterPro" id="IPR018389">
    <property type="entry name" value="DctP_fam"/>
</dbReference>
<dbReference type="Pfam" id="PF03480">
    <property type="entry name" value="DctP"/>
    <property type="match status" value="1"/>
</dbReference>
<comment type="subcellular location">
    <subcellularLocation>
        <location evidence="1">Periplasm</location>
    </subcellularLocation>
</comment>
<dbReference type="GO" id="GO:0055085">
    <property type="term" value="P:transmembrane transport"/>
    <property type="evidence" value="ECO:0007669"/>
    <property type="project" value="InterPro"/>
</dbReference>
<feature type="signal peptide" evidence="6">
    <location>
        <begin position="1"/>
        <end position="23"/>
    </location>
</feature>
<dbReference type="Proteomes" id="UP000295301">
    <property type="component" value="Unassembled WGS sequence"/>
</dbReference>
<sequence length="347" mass="36693">MKRVRSAIGAVCLAAGIASAASADEHFKVVGTWGTGAMFPEHEAPLWRTALPEASGGKITADIQAMTDLGLKGFETIKLLQTGVYDAGFGAYTYIASGNPVFEGIDLALVSGSTAENRKLVAAYEPVVAEAFDTIHGVKLLGSYPFPAQILVCRDAFAGLDDLKGRKIRVYSTTLGDMAEGLGGVSVTIPLGDVVPALQRGVIDCGVSSGISMYTAKWQDVVKYVYETPVSAGIAFLAMNKARWEALDADTRALIETEVDTFVDKAWAALADSEEQGVACLTGEGTECRYGAPADMTLVRAGEGDAAVRKQLLADFVLKRYADRCGDDCTARWNETAGAVIGAEARR</sequence>
<dbReference type="PANTHER" id="PTHR33376">
    <property type="match status" value="1"/>
</dbReference>
<dbReference type="NCBIfam" id="NF037995">
    <property type="entry name" value="TRAP_S1"/>
    <property type="match status" value="1"/>
</dbReference>
<dbReference type="AlphaFoldDB" id="A0A4R5VAL0"/>
<comment type="similarity">
    <text evidence="2">Belongs to the bacterial solute-binding protein 7 family.</text>
</comment>
<evidence type="ECO:0000256" key="4">
    <source>
        <dbReference type="ARBA" id="ARBA00022729"/>
    </source>
</evidence>
<dbReference type="RefSeq" id="WP_133359506.1">
    <property type="nucleotide sequence ID" value="NZ_SMUV01000063.1"/>
</dbReference>
<evidence type="ECO:0000313" key="8">
    <source>
        <dbReference type="Proteomes" id="UP000295301"/>
    </source>
</evidence>
<dbReference type="Gene3D" id="3.40.190.170">
    <property type="entry name" value="Bacterial extracellular solute-binding protein, family 7"/>
    <property type="match status" value="1"/>
</dbReference>
<proteinExistence type="inferred from homology"/>
<dbReference type="InterPro" id="IPR038404">
    <property type="entry name" value="TRAP_DctP_sf"/>
</dbReference>
<dbReference type="CDD" id="cd13602">
    <property type="entry name" value="PBP2_TRAP_BpDctp6_7"/>
    <property type="match status" value="1"/>
</dbReference>
<dbReference type="GO" id="GO:0042597">
    <property type="term" value="C:periplasmic space"/>
    <property type="evidence" value="ECO:0007669"/>
    <property type="project" value="UniProtKB-SubCell"/>
</dbReference>
<feature type="chain" id="PRO_5020572169" evidence="6">
    <location>
        <begin position="24"/>
        <end position="347"/>
    </location>
</feature>
<evidence type="ECO:0000313" key="7">
    <source>
        <dbReference type="EMBL" id="TDK48676.1"/>
    </source>
</evidence>
<name>A0A4R5VAL0_9RHOB</name>
<keyword evidence="3" id="KW-0813">Transport</keyword>
<keyword evidence="8" id="KW-1185">Reference proteome</keyword>
<gene>
    <name evidence="7" type="ORF">E1832_09475</name>
</gene>
<dbReference type="EMBL" id="SMUV01000063">
    <property type="protein sequence ID" value="TDK48676.1"/>
    <property type="molecule type" value="Genomic_DNA"/>
</dbReference>
<evidence type="ECO:0000256" key="5">
    <source>
        <dbReference type="ARBA" id="ARBA00022764"/>
    </source>
</evidence>